<accession>A0A6V7XEH7</accession>
<name>A0A6V7XEH7_MELEN</name>
<proteinExistence type="predicted"/>
<keyword evidence="1" id="KW-0175">Coiled coil</keyword>
<evidence type="ECO:0000256" key="1">
    <source>
        <dbReference type="SAM" id="Coils"/>
    </source>
</evidence>
<organism evidence="2 3">
    <name type="scientific">Meloidogyne enterolobii</name>
    <name type="common">Root-knot nematode worm</name>
    <name type="synonym">Meloidogyne mayaguensis</name>
    <dbReference type="NCBI Taxonomy" id="390850"/>
    <lineage>
        <taxon>Eukaryota</taxon>
        <taxon>Metazoa</taxon>
        <taxon>Ecdysozoa</taxon>
        <taxon>Nematoda</taxon>
        <taxon>Chromadorea</taxon>
        <taxon>Rhabditida</taxon>
        <taxon>Tylenchina</taxon>
        <taxon>Tylenchomorpha</taxon>
        <taxon>Tylenchoidea</taxon>
        <taxon>Meloidogynidae</taxon>
        <taxon>Meloidogyninae</taxon>
        <taxon>Meloidogyne</taxon>
    </lineage>
</organism>
<dbReference type="OrthoDB" id="75801at2759"/>
<dbReference type="Proteomes" id="UP000580250">
    <property type="component" value="Unassembled WGS sequence"/>
</dbReference>
<dbReference type="AlphaFoldDB" id="A0A6V7XEH7"/>
<comment type="caution">
    <text evidence="2">The sequence shown here is derived from an EMBL/GenBank/DDBJ whole genome shotgun (WGS) entry which is preliminary data.</text>
</comment>
<gene>
    <name evidence="2" type="ORF">MENT_LOCUS51028</name>
</gene>
<reference evidence="2 3" key="1">
    <citation type="submission" date="2020-08" db="EMBL/GenBank/DDBJ databases">
        <authorList>
            <person name="Koutsovoulos G."/>
            <person name="Danchin GJ E."/>
        </authorList>
    </citation>
    <scope>NUCLEOTIDE SEQUENCE [LARGE SCALE GENOMIC DNA]</scope>
</reference>
<sequence length="80" mass="9775">MQALERYIVSKEQRFSESKLLNLEQKYILEIQKLEEERKNLKTERERLNEGFEVRFRRAESLFESELTAAKMLYTRDCKL</sequence>
<protein>
    <submittedName>
        <fullName evidence="2">Uncharacterized protein</fullName>
    </submittedName>
</protein>
<evidence type="ECO:0000313" key="2">
    <source>
        <dbReference type="EMBL" id="CAD2197756.1"/>
    </source>
</evidence>
<feature type="coiled-coil region" evidence="1">
    <location>
        <begin position="17"/>
        <end position="51"/>
    </location>
</feature>
<evidence type="ECO:0000313" key="3">
    <source>
        <dbReference type="Proteomes" id="UP000580250"/>
    </source>
</evidence>
<dbReference type="EMBL" id="CAJEWN010001472">
    <property type="protein sequence ID" value="CAD2197756.1"/>
    <property type="molecule type" value="Genomic_DNA"/>
</dbReference>